<reference evidence="1 2" key="1">
    <citation type="submission" date="2020-08" db="EMBL/GenBank/DDBJ databases">
        <title>Genomic Encyclopedia of Type Strains, Phase IV (KMG-IV): sequencing the most valuable type-strain genomes for metagenomic binning, comparative biology and taxonomic classification.</title>
        <authorList>
            <person name="Goeker M."/>
        </authorList>
    </citation>
    <scope>NUCLEOTIDE SEQUENCE [LARGE SCALE GENOMIC DNA]</scope>
    <source>
        <strain evidence="1 2">DSM 22368</strain>
    </source>
</reference>
<name>A0A7X0JPF9_9GAMM</name>
<organism evidence="1 2">
    <name type="scientific">Pseudoteredinibacter isoporae</name>
    <dbReference type="NCBI Taxonomy" id="570281"/>
    <lineage>
        <taxon>Bacteria</taxon>
        <taxon>Pseudomonadati</taxon>
        <taxon>Pseudomonadota</taxon>
        <taxon>Gammaproteobacteria</taxon>
        <taxon>Cellvibrionales</taxon>
        <taxon>Cellvibrionaceae</taxon>
        <taxon>Pseudoteredinibacter</taxon>
    </lineage>
</organism>
<dbReference type="EMBL" id="JACHHT010000001">
    <property type="protein sequence ID" value="MBB6519882.1"/>
    <property type="molecule type" value="Genomic_DNA"/>
</dbReference>
<dbReference type="Proteomes" id="UP000528457">
    <property type="component" value="Unassembled WGS sequence"/>
</dbReference>
<dbReference type="InParanoid" id="A0A7X0JPF9"/>
<dbReference type="RefSeq" id="WP_166852841.1">
    <property type="nucleotide sequence ID" value="NZ_JAAONY010000001.1"/>
</dbReference>
<comment type="caution">
    <text evidence="1">The sequence shown here is derived from an EMBL/GenBank/DDBJ whole genome shotgun (WGS) entry which is preliminary data.</text>
</comment>
<proteinExistence type="predicted"/>
<evidence type="ECO:0000313" key="2">
    <source>
        <dbReference type="Proteomes" id="UP000528457"/>
    </source>
</evidence>
<dbReference type="AlphaFoldDB" id="A0A7X0JPF9"/>
<gene>
    <name evidence="1" type="ORF">HNR48_000160</name>
</gene>
<keyword evidence="2" id="KW-1185">Reference proteome</keyword>
<dbReference type="Gene3D" id="3.40.50.2300">
    <property type="match status" value="2"/>
</dbReference>
<evidence type="ECO:0000313" key="1">
    <source>
        <dbReference type="EMBL" id="MBB6519882.1"/>
    </source>
</evidence>
<sequence length="287" mass="32081">MPDNKPALIEAAEEIKNAIHKKGVRKNELHLQLGLEKTAPAFQSRDLILTLGPQAASYALENSEQNMLVFTYVEEAYIREKAADRKPGSWAAVVINQPLERMQKLANLLLRDRNKKTVLIANSRGNELVNQQAARLRAGPDIQILHRSINANARDISRLEDEFYQAGLVLAPLDRALWRGKNARLLLHQAYSYKVPVVAHSRAFTKAGAMMALYLGKSEVAEETAALAYTWLAANSFGQQAIIYPAARIDINDNIARALRFDPVLIRRQINEDTSQADVLGRYSSAR</sequence>
<protein>
    <submittedName>
        <fullName evidence="1">ABC-type uncharacterized transport system substrate-binding protein</fullName>
    </submittedName>
</protein>
<accession>A0A7X0JPF9</accession>